<feature type="compositionally biased region" description="Acidic residues" evidence="7">
    <location>
        <begin position="79"/>
        <end position="94"/>
    </location>
</feature>
<dbReference type="InterPro" id="IPR002070">
    <property type="entry name" value="TF_Brachyury"/>
</dbReference>
<evidence type="ECO:0000256" key="3">
    <source>
        <dbReference type="ARBA" id="ARBA00023125"/>
    </source>
</evidence>
<dbReference type="InterPro" id="IPR046360">
    <property type="entry name" value="T-box_DNA-bd"/>
</dbReference>
<comment type="caution">
    <text evidence="9">The sequence shown here is derived from an EMBL/GenBank/DDBJ whole genome shotgun (WGS) entry which is preliminary data.</text>
</comment>
<dbReference type="SMART" id="SM00425">
    <property type="entry name" value="TBOX"/>
    <property type="match status" value="1"/>
</dbReference>
<dbReference type="InterPro" id="IPR036960">
    <property type="entry name" value="T-box_sf"/>
</dbReference>
<dbReference type="GO" id="GO:0000785">
    <property type="term" value="C:chromatin"/>
    <property type="evidence" value="ECO:0007669"/>
    <property type="project" value="TreeGrafter"/>
</dbReference>
<feature type="compositionally biased region" description="Acidic residues" evidence="7">
    <location>
        <begin position="54"/>
        <end position="66"/>
    </location>
</feature>
<feature type="compositionally biased region" description="Basic and acidic residues" evidence="7">
    <location>
        <begin position="96"/>
        <end position="106"/>
    </location>
</feature>
<feature type="compositionally biased region" description="Pro residues" evidence="7">
    <location>
        <begin position="457"/>
        <end position="475"/>
    </location>
</feature>
<dbReference type="GO" id="GO:0045893">
    <property type="term" value="P:positive regulation of DNA-templated transcription"/>
    <property type="evidence" value="ECO:0007669"/>
    <property type="project" value="InterPro"/>
</dbReference>
<dbReference type="Proteomes" id="UP001168990">
    <property type="component" value="Unassembled WGS sequence"/>
</dbReference>
<feature type="domain" description="T-box" evidence="8">
    <location>
        <begin position="142"/>
        <end position="330"/>
    </location>
</feature>
<dbReference type="PRINTS" id="PR00938">
    <property type="entry name" value="BRACHYURY"/>
</dbReference>
<evidence type="ECO:0000256" key="1">
    <source>
        <dbReference type="ARBA" id="ARBA00004123"/>
    </source>
</evidence>
<keyword evidence="2" id="KW-0805">Transcription regulation</keyword>
<evidence type="ECO:0000313" key="9">
    <source>
        <dbReference type="EMBL" id="KAK0171934.1"/>
    </source>
</evidence>
<protein>
    <recommendedName>
        <fullName evidence="8">T-box domain-containing protein</fullName>
    </recommendedName>
</protein>
<dbReference type="InterPro" id="IPR008967">
    <property type="entry name" value="p53-like_TF_DNA-bd_sf"/>
</dbReference>
<feature type="region of interest" description="Disordered" evidence="7">
    <location>
        <begin position="371"/>
        <end position="397"/>
    </location>
</feature>
<evidence type="ECO:0000313" key="10">
    <source>
        <dbReference type="Proteomes" id="UP001168990"/>
    </source>
</evidence>
<dbReference type="GO" id="GO:0005634">
    <property type="term" value="C:nucleus"/>
    <property type="evidence" value="ECO:0007669"/>
    <property type="project" value="UniProtKB-SubCell"/>
</dbReference>
<dbReference type="CDD" id="cd20193">
    <property type="entry name" value="T-box_TBX20-like"/>
    <property type="match status" value="1"/>
</dbReference>
<sequence length="475" mass="53466">MILDKTTSSLYEDGRQLSLSINNSAKPVFGVARPSPVNIVATATVVTSGDALLDDEEDDDVDEGVGEVESVGTEKSGNVDDDEEIDIDVEECSSVDDGHVGNDDHHSNRKYNNRNNNSKRKFPPRRRTSCNSDELRNVECHLETKDLWDKFNELGTEMIITKTGRRMFPTCRVSFSDLKPEARYMVLMDIVPVDDKRYRYAYHRSSWLVAGKADPPAPPRLYVHPDSPFTGEQLRKQVVSFEKVKLTNNDMDKHGQIVLNSMHRYQPRIHLVKCRGKDDDKSYKITDLSKEEHKTFIFPEAIFTAVTAYQNQLITKLKIDSNPFAKGFRDSSRLTDFDRDPMDLMEQQLVRCGVPPVRLYEHLALTSSANALSVQQQQQQQQQHQHDASQHPAAHPLSSWLSPSTALLYGNRGGTPSPYPTAPSFPYPALSWSWQPPVAMISRRSSPSSAGVRYAPYPTPTSTPPPLRARPATPN</sequence>
<evidence type="ECO:0000259" key="8">
    <source>
        <dbReference type="PROSITE" id="PS50252"/>
    </source>
</evidence>
<evidence type="ECO:0000256" key="5">
    <source>
        <dbReference type="ARBA" id="ARBA00023242"/>
    </source>
</evidence>
<dbReference type="PROSITE" id="PS01283">
    <property type="entry name" value="TBOX_1"/>
    <property type="match status" value="1"/>
</dbReference>
<dbReference type="GO" id="GO:0007507">
    <property type="term" value="P:heart development"/>
    <property type="evidence" value="ECO:0007669"/>
    <property type="project" value="TreeGrafter"/>
</dbReference>
<accession>A0AA39FMF2</accession>
<name>A0AA39FMF2_9HYME</name>
<keyword evidence="4" id="KW-0804">Transcription</keyword>
<dbReference type="PRINTS" id="PR00937">
    <property type="entry name" value="TBOX"/>
</dbReference>
<evidence type="ECO:0000256" key="4">
    <source>
        <dbReference type="ARBA" id="ARBA00023163"/>
    </source>
</evidence>
<feature type="region of interest" description="Disordered" evidence="7">
    <location>
        <begin position="54"/>
        <end position="130"/>
    </location>
</feature>
<dbReference type="SUPFAM" id="SSF49417">
    <property type="entry name" value="p53-like transcription factors"/>
    <property type="match status" value="1"/>
</dbReference>
<feature type="region of interest" description="Disordered" evidence="7">
    <location>
        <begin position="442"/>
        <end position="475"/>
    </location>
</feature>
<dbReference type="FunFam" id="2.60.40.820:FF:000008">
    <property type="entry name" value="T-box transcription factor TBX20"/>
    <property type="match status" value="1"/>
</dbReference>
<evidence type="ECO:0000256" key="7">
    <source>
        <dbReference type="SAM" id="MobiDB-lite"/>
    </source>
</evidence>
<dbReference type="InterPro" id="IPR001699">
    <property type="entry name" value="TF_T-box"/>
</dbReference>
<reference evidence="9" key="1">
    <citation type="journal article" date="2023" name="bioRxiv">
        <title>Scaffold-level genome assemblies of two parasitoid biocontrol wasps reveal the parthenogenesis mechanism and an associated novel virus.</title>
        <authorList>
            <person name="Inwood S."/>
            <person name="Skelly J."/>
            <person name="Guhlin J."/>
            <person name="Harrop T."/>
            <person name="Goldson S."/>
            <person name="Dearden P."/>
        </authorList>
    </citation>
    <scope>NUCLEOTIDE SEQUENCE</scope>
    <source>
        <strain evidence="9">Irish</strain>
        <tissue evidence="9">Whole body</tissue>
    </source>
</reference>
<dbReference type="AlphaFoldDB" id="A0AA39FMF2"/>
<comment type="caution">
    <text evidence="6">Lacks conserved residue(s) required for the propagation of feature annotation.</text>
</comment>
<organism evidence="9 10">
    <name type="scientific">Microctonus aethiopoides</name>
    <dbReference type="NCBI Taxonomy" id="144406"/>
    <lineage>
        <taxon>Eukaryota</taxon>
        <taxon>Metazoa</taxon>
        <taxon>Ecdysozoa</taxon>
        <taxon>Arthropoda</taxon>
        <taxon>Hexapoda</taxon>
        <taxon>Insecta</taxon>
        <taxon>Pterygota</taxon>
        <taxon>Neoptera</taxon>
        <taxon>Endopterygota</taxon>
        <taxon>Hymenoptera</taxon>
        <taxon>Apocrita</taxon>
        <taxon>Ichneumonoidea</taxon>
        <taxon>Braconidae</taxon>
        <taxon>Euphorinae</taxon>
        <taxon>Microctonus</taxon>
    </lineage>
</organism>
<dbReference type="EMBL" id="JAQQBS010000002">
    <property type="protein sequence ID" value="KAK0171934.1"/>
    <property type="molecule type" value="Genomic_DNA"/>
</dbReference>
<reference evidence="9" key="2">
    <citation type="submission" date="2023-03" db="EMBL/GenBank/DDBJ databases">
        <authorList>
            <person name="Inwood S.N."/>
            <person name="Skelly J.G."/>
            <person name="Guhlin J."/>
            <person name="Harrop T.W.R."/>
            <person name="Goldson S.G."/>
            <person name="Dearden P.K."/>
        </authorList>
    </citation>
    <scope>NUCLEOTIDE SEQUENCE</scope>
    <source>
        <strain evidence="9">Irish</strain>
        <tissue evidence="9">Whole body</tissue>
    </source>
</reference>
<dbReference type="GO" id="GO:0001708">
    <property type="term" value="P:cell fate specification"/>
    <property type="evidence" value="ECO:0007669"/>
    <property type="project" value="TreeGrafter"/>
</dbReference>
<evidence type="ECO:0000256" key="2">
    <source>
        <dbReference type="ARBA" id="ARBA00023015"/>
    </source>
</evidence>
<dbReference type="PANTHER" id="PTHR11267">
    <property type="entry name" value="T-BOX PROTEIN-RELATED"/>
    <property type="match status" value="1"/>
</dbReference>
<dbReference type="PROSITE" id="PS50252">
    <property type="entry name" value="TBOX_3"/>
    <property type="match status" value="1"/>
</dbReference>
<evidence type="ECO:0000256" key="6">
    <source>
        <dbReference type="PROSITE-ProRule" id="PRU00201"/>
    </source>
</evidence>
<keyword evidence="3 6" id="KW-0238">DNA-binding</keyword>
<proteinExistence type="predicted"/>
<dbReference type="Gene3D" id="2.60.40.820">
    <property type="entry name" value="Transcription factor, T-box"/>
    <property type="match status" value="1"/>
</dbReference>
<dbReference type="GO" id="GO:0000981">
    <property type="term" value="F:DNA-binding transcription factor activity, RNA polymerase II-specific"/>
    <property type="evidence" value="ECO:0007669"/>
    <property type="project" value="TreeGrafter"/>
</dbReference>
<keyword evidence="10" id="KW-1185">Reference proteome</keyword>
<feature type="compositionally biased region" description="Basic residues" evidence="7">
    <location>
        <begin position="107"/>
        <end position="128"/>
    </location>
</feature>
<gene>
    <name evidence="9" type="ORF">PV328_005322</name>
</gene>
<comment type="subcellular location">
    <subcellularLocation>
        <location evidence="1 6">Nucleus</location>
    </subcellularLocation>
</comment>
<dbReference type="Pfam" id="PF00907">
    <property type="entry name" value="T-box"/>
    <property type="match status" value="1"/>
</dbReference>
<dbReference type="PANTHER" id="PTHR11267:SF190">
    <property type="entry name" value="T-BOX TRANSCRIPTION FACTOR TBX20"/>
    <property type="match status" value="1"/>
</dbReference>
<keyword evidence="5 6" id="KW-0539">Nucleus</keyword>
<dbReference type="InterPro" id="IPR018186">
    <property type="entry name" value="TF_T-box_CS"/>
</dbReference>
<dbReference type="GO" id="GO:0000978">
    <property type="term" value="F:RNA polymerase II cis-regulatory region sequence-specific DNA binding"/>
    <property type="evidence" value="ECO:0007669"/>
    <property type="project" value="InterPro"/>
</dbReference>